<keyword evidence="1" id="KW-0472">Membrane</keyword>
<sequence length="76" mass="9111">MEATQRLDRWIYRNLQWTAAVALIVVINGRWLIQHQVPKGSIWSLGTMTLGIIIQITWQLWFLNRVRYIRRIFEAS</sequence>
<dbReference type="EMBL" id="PXYX01000048">
    <property type="protein sequence ID" value="PSR24618.1"/>
    <property type="molecule type" value="Genomic_DNA"/>
</dbReference>
<accession>A0A2T2WQV0</accession>
<evidence type="ECO:0000313" key="3">
    <source>
        <dbReference type="Proteomes" id="UP000242705"/>
    </source>
</evidence>
<organism evidence="2 3">
    <name type="scientific">Sulfobacillus thermosulfidooxidans</name>
    <dbReference type="NCBI Taxonomy" id="28034"/>
    <lineage>
        <taxon>Bacteria</taxon>
        <taxon>Bacillati</taxon>
        <taxon>Bacillota</taxon>
        <taxon>Clostridia</taxon>
        <taxon>Eubacteriales</taxon>
        <taxon>Clostridiales Family XVII. Incertae Sedis</taxon>
        <taxon>Sulfobacillus</taxon>
    </lineage>
</organism>
<comment type="caution">
    <text evidence="2">The sequence shown here is derived from an EMBL/GenBank/DDBJ whole genome shotgun (WGS) entry which is preliminary data.</text>
</comment>
<dbReference type="AlphaFoldDB" id="A0A2T2WQV0"/>
<evidence type="ECO:0000256" key="1">
    <source>
        <dbReference type="SAM" id="Phobius"/>
    </source>
</evidence>
<proteinExistence type="predicted"/>
<protein>
    <submittedName>
        <fullName evidence="2">Uncharacterized protein</fullName>
    </submittedName>
</protein>
<feature type="transmembrane region" description="Helical" evidence="1">
    <location>
        <begin position="45"/>
        <end position="63"/>
    </location>
</feature>
<keyword evidence="1" id="KW-1133">Transmembrane helix</keyword>
<keyword evidence="1" id="KW-0812">Transmembrane</keyword>
<evidence type="ECO:0000313" key="2">
    <source>
        <dbReference type="EMBL" id="PSR24618.1"/>
    </source>
</evidence>
<reference evidence="2 3" key="1">
    <citation type="journal article" date="2014" name="BMC Genomics">
        <title>Comparison of environmental and isolate Sulfobacillus genomes reveals diverse carbon, sulfur, nitrogen, and hydrogen metabolisms.</title>
        <authorList>
            <person name="Justice N.B."/>
            <person name="Norman A."/>
            <person name="Brown C.T."/>
            <person name="Singh A."/>
            <person name="Thomas B.C."/>
            <person name="Banfield J.F."/>
        </authorList>
    </citation>
    <scope>NUCLEOTIDE SEQUENCE [LARGE SCALE GENOMIC DNA]</scope>
    <source>
        <strain evidence="2">AMDSBA5</strain>
    </source>
</reference>
<dbReference type="Proteomes" id="UP000242705">
    <property type="component" value="Unassembled WGS sequence"/>
</dbReference>
<feature type="transmembrane region" description="Helical" evidence="1">
    <location>
        <begin position="12"/>
        <end position="33"/>
    </location>
</feature>
<name>A0A2T2WQV0_SULTH</name>
<gene>
    <name evidence="2" type="ORF">C7B47_14400</name>
</gene>